<reference evidence="4" key="1">
    <citation type="submission" date="2018-03" db="EMBL/GenBank/DDBJ databases">
        <title>Ecological and genomic features of two cosmopolitan and abundant freshwater picocyanobacteria.</title>
        <authorList>
            <person name="Cabello-Yeves P.J."/>
            <person name="Picazo A."/>
            <person name="Camacho A."/>
            <person name="Callieri C."/>
            <person name="Rosselli R."/>
            <person name="Roda-Garcia J."/>
            <person name="Coutinho F.H."/>
            <person name="Rodriguez-Valera F."/>
        </authorList>
    </citation>
    <scope>NUCLEOTIDE SEQUENCE [LARGE SCALE GENOMIC DNA]</scope>
    <source>
        <strain evidence="4">Tous</strain>
    </source>
</reference>
<evidence type="ECO:0000259" key="2">
    <source>
        <dbReference type="PROSITE" id="PS50994"/>
    </source>
</evidence>
<protein>
    <submittedName>
        <fullName evidence="3">Transposase</fullName>
    </submittedName>
</protein>
<dbReference type="EMBL" id="PXVC01000062">
    <property type="protein sequence ID" value="PSI00933.1"/>
    <property type="molecule type" value="Genomic_DNA"/>
</dbReference>
<evidence type="ECO:0000313" key="3">
    <source>
        <dbReference type="EMBL" id="PSI00933.1"/>
    </source>
</evidence>
<dbReference type="InterPro" id="IPR048020">
    <property type="entry name" value="Transpos_IS3"/>
</dbReference>
<proteinExistence type="predicted"/>
<dbReference type="InterPro" id="IPR025948">
    <property type="entry name" value="HTH-like_dom"/>
</dbReference>
<dbReference type="InterPro" id="IPR012337">
    <property type="entry name" value="RNaseH-like_sf"/>
</dbReference>
<dbReference type="PANTHER" id="PTHR46889">
    <property type="entry name" value="TRANSPOSASE INSF FOR INSERTION SEQUENCE IS3B-RELATED"/>
    <property type="match status" value="1"/>
</dbReference>
<dbReference type="PROSITE" id="PS50994">
    <property type="entry name" value="INTEGRASE"/>
    <property type="match status" value="1"/>
</dbReference>
<dbReference type="Gene3D" id="3.30.420.10">
    <property type="entry name" value="Ribonuclease H-like superfamily/Ribonuclease H"/>
    <property type="match status" value="1"/>
</dbReference>
<feature type="domain" description="Integrase catalytic" evidence="2">
    <location>
        <begin position="116"/>
        <end position="283"/>
    </location>
</feature>
<dbReference type="AlphaFoldDB" id="A0A2P7ECJ4"/>
<dbReference type="GO" id="GO:0003676">
    <property type="term" value="F:nucleic acid binding"/>
    <property type="evidence" value="ECO:0007669"/>
    <property type="project" value="InterPro"/>
</dbReference>
<comment type="function">
    <text evidence="1">Involved in the transposition of the insertion sequence.</text>
</comment>
<name>A0A2P7ECJ4_9SYNE</name>
<keyword evidence="4" id="KW-1185">Reference proteome</keyword>
<dbReference type="GO" id="GO:0015074">
    <property type="term" value="P:DNA integration"/>
    <property type="evidence" value="ECO:0007669"/>
    <property type="project" value="InterPro"/>
</dbReference>
<evidence type="ECO:0000313" key="4">
    <source>
        <dbReference type="Proteomes" id="UP000240206"/>
    </source>
</evidence>
<dbReference type="Proteomes" id="UP000240206">
    <property type="component" value="Unassembled WGS sequence"/>
</dbReference>
<organism evidence="3 4">
    <name type="scientific">Synechococcus lacustris str. Tous</name>
    <dbReference type="NCBI Taxonomy" id="1910958"/>
    <lineage>
        <taxon>Bacteria</taxon>
        <taxon>Bacillati</taxon>
        <taxon>Cyanobacteriota</taxon>
        <taxon>Cyanophyceae</taxon>
        <taxon>Synechococcales</taxon>
        <taxon>Synechococcaceae</taxon>
        <taxon>Synechococcus</taxon>
    </lineage>
</organism>
<comment type="caution">
    <text evidence="3">The sequence shown here is derived from an EMBL/GenBank/DDBJ whole genome shotgun (WGS) entry which is preliminary data.</text>
</comment>
<dbReference type="InterPro" id="IPR001584">
    <property type="entry name" value="Integrase_cat-core"/>
</dbReference>
<gene>
    <name evidence="3" type="ORF">C7K08_10510</name>
</gene>
<dbReference type="RefSeq" id="WP_241537206.1">
    <property type="nucleotide sequence ID" value="NZ_PXVC01000062.1"/>
</dbReference>
<accession>A0A2P7ECJ4</accession>
<dbReference type="Pfam" id="PF00665">
    <property type="entry name" value="rve"/>
    <property type="match status" value="1"/>
</dbReference>
<dbReference type="Pfam" id="PF13276">
    <property type="entry name" value="HTH_21"/>
    <property type="match status" value="1"/>
</dbReference>
<sequence>MQDRFPVLWLVKKLQVARSGYYSWLQRQSNPGKRAKQDDEIAADIEVVFKTHRSRYGSPRIHQELRGNGRHIGRKRVERLMKRQGIQALQRRRFRCCPKQEEGNKIATNILLRKFNPTEPNRYWCGDITCIRTTEGWRYLAVWMDLYSRRIIGWKIGSNMEAELVTKALNRALILRRINPSKLVVHTDQGSQYTGSKYQKLLIKNKINCSMSRKGNCWDNAAMESFFSTYKLENNLDDNSKILLTPLQLQSETTSWIEEYYNLNRRHSSNDYLSPIDYENRALKGSIINEQAS</sequence>
<dbReference type="InterPro" id="IPR050900">
    <property type="entry name" value="Transposase_IS3/IS150/IS904"/>
</dbReference>
<evidence type="ECO:0000256" key="1">
    <source>
        <dbReference type="ARBA" id="ARBA00002286"/>
    </source>
</evidence>
<dbReference type="NCBIfam" id="NF033516">
    <property type="entry name" value="transpos_IS3"/>
    <property type="match status" value="1"/>
</dbReference>
<dbReference type="SUPFAM" id="SSF53098">
    <property type="entry name" value="Ribonuclease H-like"/>
    <property type="match status" value="1"/>
</dbReference>
<dbReference type="PANTHER" id="PTHR46889:SF4">
    <property type="entry name" value="TRANSPOSASE INSO FOR INSERTION SEQUENCE ELEMENT IS911B-RELATED"/>
    <property type="match status" value="1"/>
</dbReference>
<dbReference type="InterPro" id="IPR036397">
    <property type="entry name" value="RNaseH_sf"/>
</dbReference>